<proteinExistence type="predicted"/>
<evidence type="ECO:0000313" key="1">
    <source>
        <dbReference type="EMBL" id="KAJ7566114.1"/>
    </source>
</evidence>
<keyword evidence="2" id="KW-1185">Reference proteome</keyword>
<accession>A0ACC2EHS2</accession>
<protein>
    <submittedName>
        <fullName evidence="1">Uncharacterized protein</fullName>
    </submittedName>
</protein>
<evidence type="ECO:0000313" key="2">
    <source>
        <dbReference type="Proteomes" id="UP001162992"/>
    </source>
</evidence>
<name>A0ACC2EHS2_DIPCM</name>
<sequence length="264" mass="28476">MLRSKNFRGLVTVTISILVLVVMGARVSNSECLSLVPVKSLDPSKAIQLSHYQIESITTALLQVGSFNLVAGLFSDSQLKAVPQGTTVFAPTDEAILTTDLIGCIEDHLHYHTVIAPLTFQSLLKLPTGTRLPTFLPGFTVLMTNNEPNFFLVDNIHLFYPDLYSDGTVVVHGITGVMNASLYGKASELSTFTSPVSSSQPLQSSFPPIHNKSASDKTPISPSFAPTSSQGNTMYSGTTKYADNVIVGSSIRILSVYMACILWL</sequence>
<organism evidence="1 2">
    <name type="scientific">Diphasiastrum complanatum</name>
    <name type="common">Issler's clubmoss</name>
    <name type="synonym">Lycopodium complanatum</name>
    <dbReference type="NCBI Taxonomy" id="34168"/>
    <lineage>
        <taxon>Eukaryota</taxon>
        <taxon>Viridiplantae</taxon>
        <taxon>Streptophyta</taxon>
        <taxon>Embryophyta</taxon>
        <taxon>Tracheophyta</taxon>
        <taxon>Lycopodiopsida</taxon>
        <taxon>Lycopodiales</taxon>
        <taxon>Lycopodiaceae</taxon>
        <taxon>Lycopodioideae</taxon>
        <taxon>Diphasiastrum</taxon>
    </lineage>
</organism>
<dbReference type="Proteomes" id="UP001162992">
    <property type="component" value="Chromosome 2"/>
</dbReference>
<gene>
    <name evidence="1" type="ORF">O6H91_02G089000</name>
</gene>
<reference evidence="2" key="1">
    <citation type="journal article" date="2024" name="Proc. Natl. Acad. Sci. U.S.A.">
        <title>Extraordinary preservation of gene collinearity over three hundred million years revealed in homosporous lycophytes.</title>
        <authorList>
            <person name="Li C."/>
            <person name="Wickell D."/>
            <person name="Kuo L.Y."/>
            <person name="Chen X."/>
            <person name="Nie B."/>
            <person name="Liao X."/>
            <person name="Peng D."/>
            <person name="Ji J."/>
            <person name="Jenkins J."/>
            <person name="Williams M."/>
            <person name="Shu S."/>
            <person name="Plott C."/>
            <person name="Barry K."/>
            <person name="Rajasekar S."/>
            <person name="Grimwood J."/>
            <person name="Han X."/>
            <person name="Sun S."/>
            <person name="Hou Z."/>
            <person name="He W."/>
            <person name="Dai G."/>
            <person name="Sun C."/>
            <person name="Schmutz J."/>
            <person name="Leebens-Mack J.H."/>
            <person name="Li F.W."/>
            <person name="Wang L."/>
        </authorList>
    </citation>
    <scope>NUCLEOTIDE SEQUENCE [LARGE SCALE GENOMIC DNA]</scope>
    <source>
        <strain evidence="2">cv. PW_Plant_1</strain>
    </source>
</reference>
<comment type="caution">
    <text evidence="1">The sequence shown here is derived from an EMBL/GenBank/DDBJ whole genome shotgun (WGS) entry which is preliminary data.</text>
</comment>
<dbReference type="EMBL" id="CM055093">
    <property type="protein sequence ID" value="KAJ7566114.1"/>
    <property type="molecule type" value="Genomic_DNA"/>
</dbReference>